<evidence type="ECO:0000313" key="3">
    <source>
        <dbReference type="Proteomes" id="UP000588369"/>
    </source>
</evidence>
<comment type="caution">
    <text evidence="2">The sequence shown here is derived from an EMBL/GenBank/DDBJ whole genome shotgun (WGS) entry which is preliminary data.</text>
</comment>
<evidence type="ECO:0000256" key="1">
    <source>
        <dbReference type="SAM" id="MobiDB-lite"/>
    </source>
</evidence>
<gene>
    <name evidence="2" type="ORF">HF844_01675</name>
</gene>
<organism evidence="2 3">
    <name type="scientific">Bifidobacterium thermophilum</name>
    <dbReference type="NCBI Taxonomy" id="33905"/>
    <lineage>
        <taxon>Bacteria</taxon>
        <taxon>Bacillati</taxon>
        <taxon>Actinomycetota</taxon>
        <taxon>Actinomycetes</taxon>
        <taxon>Bifidobacteriales</taxon>
        <taxon>Bifidobacteriaceae</taxon>
        <taxon>Bifidobacterium</taxon>
    </lineage>
</organism>
<accession>A0A7X9RN30</accession>
<name>A0A7X9RN30_9BIFI</name>
<protein>
    <submittedName>
        <fullName evidence="2">Uncharacterized protein</fullName>
    </submittedName>
</protein>
<dbReference type="RefSeq" id="WP_168983731.1">
    <property type="nucleotide sequence ID" value="NZ_JABAGI010000001.1"/>
</dbReference>
<dbReference type="AlphaFoldDB" id="A0A7X9RN30"/>
<sequence length="79" mass="8601">MTRLPRKHEMDWGYIRWTGYQAPATSGGTAWGRYRPRIVRVSPGCLSGIGAAANGFDSGPGNTVGNGSDNPRWQDDGYE</sequence>
<feature type="compositionally biased region" description="Polar residues" evidence="1">
    <location>
        <begin position="60"/>
        <end position="71"/>
    </location>
</feature>
<evidence type="ECO:0000313" key="2">
    <source>
        <dbReference type="EMBL" id="NME61519.1"/>
    </source>
</evidence>
<proteinExistence type="predicted"/>
<dbReference type="EMBL" id="JABAGI010000001">
    <property type="protein sequence ID" value="NME61519.1"/>
    <property type="molecule type" value="Genomic_DNA"/>
</dbReference>
<feature type="region of interest" description="Disordered" evidence="1">
    <location>
        <begin position="50"/>
        <end position="79"/>
    </location>
</feature>
<reference evidence="2 3" key="1">
    <citation type="submission" date="2020-04" db="EMBL/GenBank/DDBJ databases">
        <authorList>
            <person name="Hitch T.C.A."/>
            <person name="Wylensek D."/>
            <person name="Clavel T."/>
        </authorList>
    </citation>
    <scope>NUCLEOTIDE SEQUENCE [LARGE SCALE GENOMIC DNA]</scope>
    <source>
        <strain evidence="2 3">BSM-130-P53-3C</strain>
    </source>
</reference>
<dbReference type="Proteomes" id="UP000588369">
    <property type="component" value="Unassembled WGS sequence"/>
</dbReference>